<dbReference type="EMBL" id="WAIE01000009">
    <property type="protein sequence ID" value="KAB1439016.1"/>
    <property type="molecule type" value="Genomic_DNA"/>
</dbReference>
<evidence type="ECO:0000256" key="1">
    <source>
        <dbReference type="ARBA" id="ARBA00001784"/>
    </source>
</evidence>
<comment type="pathway">
    <text evidence="2 9">Polyol metabolism; (R,R)-butane-2,3-diol biosynthesis; (R,R)-butane-2,3-diol from pyruvate: step 2/3.</text>
</comment>
<protein>
    <recommendedName>
        <fullName evidence="5 9">Alpha-acetolactate decarboxylase</fullName>
        <ecNumber evidence="4 9">4.1.1.5</ecNumber>
    </recommendedName>
</protein>
<evidence type="ECO:0000313" key="11">
    <source>
        <dbReference type="Proteomes" id="UP000438699"/>
    </source>
</evidence>
<dbReference type="UniPathway" id="UPA00626">
    <property type="reaction ID" value="UER00678"/>
</dbReference>
<evidence type="ECO:0000256" key="6">
    <source>
        <dbReference type="ARBA" id="ARBA00022793"/>
    </source>
</evidence>
<gene>
    <name evidence="10" type="primary">budA</name>
    <name evidence="10" type="ORF">F8A88_14965</name>
</gene>
<evidence type="ECO:0000256" key="7">
    <source>
        <dbReference type="ARBA" id="ARBA00023061"/>
    </source>
</evidence>
<dbReference type="PANTHER" id="PTHR35524">
    <property type="entry name" value="ALPHA-ACETOLACTATE DECARBOXYLASE"/>
    <property type="match status" value="1"/>
</dbReference>
<comment type="catalytic activity">
    <reaction evidence="1 9">
        <text>(2S)-2-acetolactate + H(+) = (R)-acetoin + CO2</text>
        <dbReference type="Rhea" id="RHEA:21580"/>
        <dbReference type="ChEBI" id="CHEBI:15378"/>
        <dbReference type="ChEBI" id="CHEBI:15686"/>
        <dbReference type="ChEBI" id="CHEBI:16526"/>
        <dbReference type="ChEBI" id="CHEBI:58476"/>
        <dbReference type="EC" id="4.1.1.5"/>
    </reaction>
</comment>
<keyword evidence="7 9" id="KW-0005">Acetoin biosynthesis</keyword>
<dbReference type="CDD" id="cd17299">
    <property type="entry name" value="acetolactate_decarboxylase"/>
    <property type="match status" value="1"/>
</dbReference>
<dbReference type="PANTHER" id="PTHR35524:SF1">
    <property type="entry name" value="ALPHA-ACETOLACTATE DECARBOXYLASE"/>
    <property type="match status" value="1"/>
</dbReference>
<dbReference type="Pfam" id="PF03306">
    <property type="entry name" value="AAL_decarboxy"/>
    <property type="match status" value="1"/>
</dbReference>
<dbReference type="OrthoDB" id="8612680at2"/>
<accession>A0A6N6N0R1</accession>
<dbReference type="PIRSF" id="PIRSF001332">
    <property type="entry name" value="Acetolac_decarb"/>
    <property type="match status" value="1"/>
</dbReference>
<name>A0A6N6N0R1_9BACT</name>
<evidence type="ECO:0000313" key="10">
    <source>
        <dbReference type="EMBL" id="KAB1439016.1"/>
    </source>
</evidence>
<dbReference type="InterPro" id="IPR005128">
    <property type="entry name" value="Acetolactate_a_deCO2ase"/>
</dbReference>
<evidence type="ECO:0000256" key="2">
    <source>
        <dbReference type="ARBA" id="ARBA00005170"/>
    </source>
</evidence>
<comment type="similarity">
    <text evidence="3 9">Belongs to the alpha-acetolactate decarboxylase family.</text>
</comment>
<dbReference type="SUPFAM" id="SSF117856">
    <property type="entry name" value="AF0104/ALDC/Ptd012-like"/>
    <property type="match status" value="1"/>
</dbReference>
<dbReference type="NCBIfam" id="TIGR01252">
    <property type="entry name" value="acetolac_decarb"/>
    <property type="match status" value="1"/>
</dbReference>
<evidence type="ECO:0000256" key="5">
    <source>
        <dbReference type="ARBA" id="ARBA00020164"/>
    </source>
</evidence>
<keyword evidence="11" id="KW-1185">Reference proteome</keyword>
<reference evidence="10 11" key="1">
    <citation type="journal article" date="2017" name="Int. J. Syst. Evol. Microbiol.">
        <title>Desulfovibrio senegalensis sp. nov., a mesophilic sulfate reducer isolated from marine sediment.</title>
        <authorList>
            <person name="Thioye A."/>
            <person name="Gam Z.B.A."/>
            <person name="Mbengue M."/>
            <person name="Cayol J.L."/>
            <person name="Joseph-Bartoli M."/>
            <person name="Toure-Kane C."/>
            <person name="Labat M."/>
        </authorList>
    </citation>
    <scope>NUCLEOTIDE SEQUENCE [LARGE SCALE GENOMIC DNA]</scope>
    <source>
        <strain evidence="10 11">DSM 101509</strain>
    </source>
</reference>
<evidence type="ECO:0000256" key="9">
    <source>
        <dbReference type="PIRNR" id="PIRNR001332"/>
    </source>
</evidence>
<evidence type="ECO:0000256" key="4">
    <source>
        <dbReference type="ARBA" id="ARBA00013204"/>
    </source>
</evidence>
<dbReference type="Proteomes" id="UP000438699">
    <property type="component" value="Unassembled WGS sequence"/>
</dbReference>
<sequence length="264" mass="28546">MKQRAVSWSFSVWLLLVLVFAAMPVRAGERLFQYSTIDALLAGVYDGELTMGELLKHGGFGLGTFNTLDGEMVVVDGVAYHVTAGGKAVPAPRDAKTPFASVTDFDEDTILKLAPAPNMKAFNAQLVKGLPSANAFYAIRIDGRFPWVKTRAIPGQTKPYRPLAELVKEQVIVKYTNVEGTLVGLWSPAFVKGVNVPGFHWHFLNRERTAGGHVLDCAVDSVVAKVDQLLEFTVKLPAAGAFAGTDLTPDRSSELESVEKGPAQ</sequence>
<proteinExistence type="inferred from homology"/>
<keyword evidence="6 9" id="KW-0210">Decarboxylase</keyword>
<keyword evidence="8 9" id="KW-0456">Lyase</keyword>
<evidence type="ECO:0000256" key="3">
    <source>
        <dbReference type="ARBA" id="ARBA00007106"/>
    </source>
</evidence>
<dbReference type="Gene3D" id="3.30.1330.80">
    <property type="entry name" value="Hypothetical protein, similar to alpha- acetolactate decarboxylase, domain 2"/>
    <property type="match status" value="2"/>
</dbReference>
<organism evidence="10 11">
    <name type="scientific">Pseudodesulfovibrio senegalensis</name>
    <dbReference type="NCBI Taxonomy" id="1721087"/>
    <lineage>
        <taxon>Bacteria</taxon>
        <taxon>Pseudomonadati</taxon>
        <taxon>Thermodesulfobacteriota</taxon>
        <taxon>Desulfovibrionia</taxon>
        <taxon>Desulfovibrionales</taxon>
        <taxon>Desulfovibrionaceae</taxon>
    </lineage>
</organism>
<dbReference type="EC" id="4.1.1.5" evidence="4 9"/>
<evidence type="ECO:0000256" key="8">
    <source>
        <dbReference type="ARBA" id="ARBA00023239"/>
    </source>
</evidence>
<dbReference type="AlphaFoldDB" id="A0A6N6N0R1"/>
<comment type="caution">
    <text evidence="10">The sequence shown here is derived from an EMBL/GenBank/DDBJ whole genome shotgun (WGS) entry which is preliminary data.</text>
</comment>
<dbReference type="RefSeq" id="WP_151151986.1">
    <property type="nucleotide sequence ID" value="NZ_WAIE01000009.1"/>
</dbReference>
<dbReference type="GO" id="GO:0047605">
    <property type="term" value="F:acetolactate decarboxylase activity"/>
    <property type="evidence" value="ECO:0007669"/>
    <property type="project" value="UniProtKB-UniRule"/>
</dbReference>
<dbReference type="GO" id="GO:0045151">
    <property type="term" value="P:acetoin biosynthetic process"/>
    <property type="evidence" value="ECO:0007669"/>
    <property type="project" value="UniProtKB-UniRule"/>
</dbReference>